<name>A0A917GK83_9GAMM</name>
<protein>
    <recommendedName>
        <fullName evidence="4">DUF2214 domain-containing protein</fullName>
    </recommendedName>
</protein>
<keyword evidence="3" id="KW-1185">Reference proteome</keyword>
<keyword evidence="1" id="KW-1133">Transmembrane helix</keyword>
<comment type="caution">
    <text evidence="2">The sequence shown here is derived from an EMBL/GenBank/DDBJ whole genome shotgun (WGS) entry which is preliminary data.</text>
</comment>
<feature type="transmembrane region" description="Helical" evidence="1">
    <location>
        <begin position="67"/>
        <end position="87"/>
    </location>
</feature>
<dbReference type="RefSeq" id="WP_068812631.1">
    <property type="nucleotide sequence ID" value="NZ_BMIY01000001.1"/>
</dbReference>
<proteinExistence type="predicted"/>
<dbReference type="OrthoDB" id="3536934at2"/>
<keyword evidence="1" id="KW-0472">Membrane</keyword>
<feature type="transmembrane region" description="Helical" evidence="1">
    <location>
        <begin position="99"/>
        <end position="120"/>
    </location>
</feature>
<dbReference type="AlphaFoldDB" id="A0A917GK83"/>
<sequence length="158" mass="17572">MLDSEFWLQLEYTSLAGAIGATWLFPLFNSLHVLAFAFMLAALFWLDLGLMMGRWQQVPVKETMRSWLPWIWVSFSASVVTGGALFITRASAHVLNPAFQWKMLLMLAAGLNMLLLHLSLRKLASTDAPGTLAAWQAGLSLLLWSGVVLSGRWIGHIV</sequence>
<gene>
    <name evidence="2" type="ORF">GCM10011403_02630</name>
</gene>
<accession>A0A917GK83</accession>
<evidence type="ECO:0000313" key="3">
    <source>
        <dbReference type="Proteomes" id="UP000627715"/>
    </source>
</evidence>
<organism evidence="2 3">
    <name type="scientific">Pseudohongiella nitratireducens</name>
    <dbReference type="NCBI Taxonomy" id="1768907"/>
    <lineage>
        <taxon>Bacteria</taxon>
        <taxon>Pseudomonadati</taxon>
        <taxon>Pseudomonadota</taxon>
        <taxon>Gammaproteobacteria</taxon>
        <taxon>Pseudomonadales</taxon>
        <taxon>Pseudohongiellaceae</taxon>
        <taxon>Pseudohongiella</taxon>
    </lineage>
</organism>
<feature type="transmembrane region" description="Helical" evidence="1">
    <location>
        <begin position="20"/>
        <end position="46"/>
    </location>
</feature>
<keyword evidence="1" id="KW-0812">Transmembrane</keyword>
<dbReference type="EMBL" id="BMIY01000001">
    <property type="protein sequence ID" value="GGG49005.1"/>
    <property type="molecule type" value="Genomic_DNA"/>
</dbReference>
<evidence type="ECO:0008006" key="4">
    <source>
        <dbReference type="Google" id="ProtNLM"/>
    </source>
</evidence>
<evidence type="ECO:0000256" key="1">
    <source>
        <dbReference type="SAM" id="Phobius"/>
    </source>
</evidence>
<reference evidence="2" key="2">
    <citation type="submission" date="2020-09" db="EMBL/GenBank/DDBJ databases">
        <authorList>
            <person name="Sun Q."/>
            <person name="Zhou Y."/>
        </authorList>
    </citation>
    <scope>NUCLEOTIDE SEQUENCE</scope>
    <source>
        <strain evidence="2">CGMCC 1.15425</strain>
    </source>
</reference>
<evidence type="ECO:0000313" key="2">
    <source>
        <dbReference type="EMBL" id="GGG49005.1"/>
    </source>
</evidence>
<dbReference type="Proteomes" id="UP000627715">
    <property type="component" value="Unassembled WGS sequence"/>
</dbReference>
<feature type="transmembrane region" description="Helical" evidence="1">
    <location>
        <begin position="132"/>
        <end position="154"/>
    </location>
</feature>
<reference evidence="2" key="1">
    <citation type="journal article" date="2014" name="Int. J. Syst. Evol. Microbiol.">
        <title>Complete genome sequence of Corynebacterium casei LMG S-19264T (=DSM 44701T), isolated from a smear-ripened cheese.</title>
        <authorList>
            <consortium name="US DOE Joint Genome Institute (JGI-PGF)"/>
            <person name="Walter F."/>
            <person name="Albersmeier A."/>
            <person name="Kalinowski J."/>
            <person name="Ruckert C."/>
        </authorList>
    </citation>
    <scope>NUCLEOTIDE SEQUENCE</scope>
    <source>
        <strain evidence="2">CGMCC 1.15425</strain>
    </source>
</reference>